<proteinExistence type="predicted"/>
<organism evidence="1 2">
    <name type="scientific">Brachionus plicatilis</name>
    <name type="common">Marine rotifer</name>
    <name type="synonym">Brachionus muelleri</name>
    <dbReference type="NCBI Taxonomy" id="10195"/>
    <lineage>
        <taxon>Eukaryota</taxon>
        <taxon>Metazoa</taxon>
        <taxon>Spiralia</taxon>
        <taxon>Gnathifera</taxon>
        <taxon>Rotifera</taxon>
        <taxon>Eurotatoria</taxon>
        <taxon>Monogononta</taxon>
        <taxon>Pseudotrocha</taxon>
        <taxon>Ploima</taxon>
        <taxon>Brachionidae</taxon>
        <taxon>Brachionus</taxon>
    </lineage>
</organism>
<dbReference type="EMBL" id="REGN01004425">
    <property type="protein sequence ID" value="RNA17587.1"/>
    <property type="molecule type" value="Genomic_DNA"/>
</dbReference>
<name>A0A3M7R1X7_BRAPC</name>
<sequence>MFHKEQKKSEVNIVKLKTGIRYKLIIFILHNLEWGLKGSSSLPTSPSKIPPYYYNSSSILDY</sequence>
<dbReference type="Proteomes" id="UP000276133">
    <property type="component" value="Unassembled WGS sequence"/>
</dbReference>
<protein>
    <submittedName>
        <fullName evidence="1">Uncharacterized protein</fullName>
    </submittedName>
</protein>
<comment type="caution">
    <text evidence="1">The sequence shown here is derived from an EMBL/GenBank/DDBJ whole genome shotgun (WGS) entry which is preliminary data.</text>
</comment>
<evidence type="ECO:0000313" key="2">
    <source>
        <dbReference type="Proteomes" id="UP000276133"/>
    </source>
</evidence>
<reference evidence="1 2" key="1">
    <citation type="journal article" date="2018" name="Sci. Rep.">
        <title>Genomic signatures of local adaptation to the degree of environmental predictability in rotifers.</title>
        <authorList>
            <person name="Franch-Gras L."/>
            <person name="Hahn C."/>
            <person name="Garcia-Roger E.M."/>
            <person name="Carmona M.J."/>
            <person name="Serra M."/>
            <person name="Gomez A."/>
        </authorList>
    </citation>
    <scope>NUCLEOTIDE SEQUENCE [LARGE SCALE GENOMIC DNA]</scope>
    <source>
        <strain evidence="1">HYR1</strain>
    </source>
</reference>
<evidence type="ECO:0000313" key="1">
    <source>
        <dbReference type="EMBL" id="RNA17587.1"/>
    </source>
</evidence>
<dbReference type="AlphaFoldDB" id="A0A3M7R1X7"/>
<keyword evidence="2" id="KW-1185">Reference proteome</keyword>
<gene>
    <name evidence="1" type="ORF">BpHYR1_038843</name>
</gene>
<accession>A0A3M7R1X7</accession>